<accession>A0A9W3BBN9</accession>
<evidence type="ECO:0000313" key="7">
    <source>
        <dbReference type="RefSeq" id="XP_055896846.1"/>
    </source>
</evidence>
<name>A0A9W3BBN9_BIOGL</name>
<dbReference type="AlphaFoldDB" id="A0A9W3BBN9"/>
<dbReference type="OrthoDB" id="10038545at2759"/>
<sequence length="504" mass="57395">MDQTETKQDLSRDHLADEGKQERQKLAIHEKTKGNLFYTNNQFDQAIESYSKGLQYDPTNAVLLSNRAQAYIKLEKYPESETDCTLSLSYDPLNVKSYLRRATARFNLGQLDAAEVDLKRVLILEPNNKQAQDKLHLIQLIEKELLLQYPEDESLKPSTKDTQDQPPGDTVDISHTYGEHECQISEGEEADLHKLFNKCKKNPGHLDFIPIKQFKIDHLPADYRDQDLYNFIKVAADLTVRVSVNMVSPFRPQFFPNTHVQYPFYNKGGNASTRSGSGLISVYEYRDGLGCDARGSGSSQLTGDQLTTDYVSCPCEKCKQSGNASKVWWEIFVNTATHVVFDDIEASRTTCRLFFDDKDSPKVIIDKVTMDYVNIGNDNIRLKHVTCDTKLGPRLYDLVRRLFDLGNEVWNKFSQRTSDKVNLIVSHPHGCSKYVSIGRWVDNYRVEECDYNDKFDRTKFTYTTSTCPGSSGARIHCVGIGTGHVHNGAMHSKLNYSSVDLFRK</sequence>
<evidence type="ECO:0000256" key="1">
    <source>
        <dbReference type="ARBA" id="ARBA00022803"/>
    </source>
</evidence>
<organism evidence="4 5">
    <name type="scientific">Biomphalaria glabrata</name>
    <name type="common">Bloodfluke planorb</name>
    <name type="synonym">Freshwater snail</name>
    <dbReference type="NCBI Taxonomy" id="6526"/>
    <lineage>
        <taxon>Eukaryota</taxon>
        <taxon>Metazoa</taxon>
        <taxon>Spiralia</taxon>
        <taxon>Lophotrochozoa</taxon>
        <taxon>Mollusca</taxon>
        <taxon>Gastropoda</taxon>
        <taxon>Heterobranchia</taxon>
        <taxon>Euthyneura</taxon>
        <taxon>Panpulmonata</taxon>
        <taxon>Hygrophila</taxon>
        <taxon>Lymnaeoidea</taxon>
        <taxon>Planorbidae</taxon>
        <taxon>Biomphalaria</taxon>
    </lineage>
</organism>
<feature type="repeat" description="TPR" evidence="2">
    <location>
        <begin position="27"/>
        <end position="60"/>
    </location>
</feature>
<dbReference type="Proteomes" id="UP001165740">
    <property type="component" value="Chromosome 9"/>
</dbReference>
<feature type="repeat" description="TPR" evidence="2">
    <location>
        <begin position="95"/>
        <end position="128"/>
    </location>
</feature>
<dbReference type="Pfam" id="PF13181">
    <property type="entry name" value="TPR_8"/>
    <property type="match status" value="1"/>
</dbReference>
<dbReference type="PROSITE" id="PS50005">
    <property type="entry name" value="TPR"/>
    <property type="match status" value="2"/>
</dbReference>
<dbReference type="GeneID" id="106067841"/>
<proteinExistence type="predicted"/>
<keyword evidence="4" id="KW-1185">Reference proteome</keyword>
<dbReference type="GO" id="GO:0101031">
    <property type="term" value="C:protein folding chaperone complex"/>
    <property type="evidence" value="ECO:0007669"/>
    <property type="project" value="TreeGrafter"/>
</dbReference>
<evidence type="ECO:0000313" key="6">
    <source>
        <dbReference type="RefSeq" id="XP_055896845.1"/>
    </source>
</evidence>
<dbReference type="InterPro" id="IPR019734">
    <property type="entry name" value="TPR_rpt"/>
</dbReference>
<dbReference type="RefSeq" id="XP_055896846.1">
    <property type="nucleotide sequence ID" value="XM_056040871.1"/>
</dbReference>
<evidence type="ECO:0000256" key="2">
    <source>
        <dbReference type="PROSITE-ProRule" id="PRU00339"/>
    </source>
</evidence>
<dbReference type="PANTHER" id="PTHR46423:SF1">
    <property type="entry name" value="RNA POLYMERASE II-ASSOCIATED PROTEIN 3"/>
    <property type="match status" value="1"/>
</dbReference>
<gene>
    <name evidence="5 6 7" type="primary">LOC106067841</name>
</gene>
<dbReference type="RefSeq" id="XP_055896844.1">
    <property type="nucleotide sequence ID" value="XM_056040869.1"/>
</dbReference>
<evidence type="ECO:0000313" key="5">
    <source>
        <dbReference type="RefSeq" id="XP_055896844.1"/>
    </source>
</evidence>
<keyword evidence="1 2" id="KW-0802">TPR repeat</keyword>
<dbReference type="PANTHER" id="PTHR46423">
    <property type="entry name" value="RNA POLYMERASE II-ASSOCIATED PROTEIN 3"/>
    <property type="match status" value="1"/>
</dbReference>
<evidence type="ECO:0000313" key="4">
    <source>
        <dbReference type="Proteomes" id="UP001165740"/>
    </source>
</evidence>
<feature type="region of interest" description="Disordered" evidence="3">
    <location>
        <begin position="1"/>
        <end position="23"/>
    </location>
</feature>
<protein>
    <submittedName>
        <fullName evidence="5 6">Uncharacterized protein LOC106067841 isoform X1</fullName>
    </submittedName>
</protein>
<reference evidence="5 6" key="1">
    <citation type="submission" date="2025-04" db="UniProtKB">
        <authorList>
            <consortium name="RefSeq"/>
        </authorList>
    </citation>
    <scope>IDENTIFICATION</scope>
</reference>
<dbReference type="SUPFAM" id="SSF48452">
    <property type="entry name" value="TPR-like"/>
    <property type="match status" value="1"/>
</dbReference>
<dbReference type="SMART" id="SM00028">
    <property type="entry name" value="TPR"/>
    <property type="match status" value="3"/>
</dbReference>
<dbReference type="Gene3D" id="1.25.40.10">
    <property type="entry name" value="Tetratricopeptide repeat domain"/>
    <property type="match status" value="1"/>
</dbReference>
<dbReference type="RefSeq" id="XP_055896845.1">
    <property type="nucleotide sequence ID" value="XM_056040870.1"/>
</dbReference>
<dbReference type="InterPro" id="IPR011990">
    <property type="entry name" value="TPR-like_helical_dom_sf"/>
</dbReference>
<dbReference type="InterPro" id="IPR051966">
    <property type="entry name" value="RPAP3"/>
</dbReference>
<dbReference type="Pfam" id="PF13414">
    <property type="entry name" value="TPR_11"/>
    <property type="match status" value="1"/>
</dbReference>
<evidence type="ECO:0000256" key="3">
    <source>
        <dbReference type="SAM" id="MobiDB-lite"/>
    </source>
</evidence>